<protein>
    <submittedName>
        <fullName evidence="6">MBL fold metallo-hydrolase</fullName>
    </submittedName>
</protein>
<evidence type="ECO:0000256" key="1">
    <source>
        <dbReference type="ARBA" id="ARBA00001947"/>
    </source>
</evidence>
<dbReference type="Pfam" id="PF00753">
    <property type="entry name" value="Lactamase_B"/>
    <property type="match status" value="1"/>
</dbReference>
<dbReference type="InterPro" id="IPR036866">
    <property type="entry name" value="RibonucZ/Hydroxyglut_hydro"/>
</dbReference>
<dbReference type="GO" id="GO:0046872">
    <property type="term" value="F:metal ion binding"/>
    <property type="evidence" value="ECO:0007669"/>
    <property type="project" value="UniProtKB-KW"/>
</dbReference>
<evidence type="ECO:0000256" key="3">
    <source>
        <dbReference type="ARBA" id="ARBA00022801"/>
    </source>
</evidence>
<reference evidence="6" key="2">
    <citation type="submission" date="2021-09" db="EMBL/GenBank/DDBJ databases">
        <authorList>
            <person name="Gilroy R."/>
        </authorList>
    </citation>
    <scope>NUCLEOTIDE SEQUENCE</scope>
    <source>
        <strain evidence="6">ChiGjej2B2-19336</strain>
    </source>
</reference>
<evidence type="ECO:0000256" key="2">
    <source>
        <dbReference type="ARBA" id="ARBA00022723"/>
    </source>
</evidence>
<dbReference type="InterPro" id="IPR001279">
    <property type="entry name" value="Metallo-B-lactamas"/>
</dbReference>
<dbReference type="PANTHER" id="PTHR46233">
    <property type="entry name" value="HYDROXYACYLGLUTATHIONE HYDROLASE GLOC"/>
    <property type="match status" value="1"/>
</dbReference>
<evidence type="ECO:0000256" key="4">
    <source>
        <dbReference type="ARBA" id="ARBA00022833"/>
    </source>
</evidence>
<proteinExistence type="predicted"/>
<dbReference type="RefSeq" id="WP_304120127.1">
    <property type="nucleotide sequence ID" value="NZ_DYZA01000004.1"/>
</dbReference>
<dbReference type="SMART" id="SM00849">
    <property type="entry name" value="Lactamase_B"/>
    <property type="match status" value="1"/>
</dbReference>
<evidence type="ECO:0000313" key="7">
    <source>
        <dbReference type="Proteomes" id="UP000698963"/>
    </source>
</evidence>
<feature type="domain" description="Metallo-beta-lactamase" evidence="5">
    <location>
        <begin position="12"/>
        <end position="186"/>
    </location>
</feature>
<organism evidence="6 7">
    <name type="scientific">Mailhella massiliensis</name>
    <dbReference type="NCBI Taxonomy" id="1903261"/>
    <lineage>
        <taxon>Bacteria</taxon>
        <taxon>Pseudomonadati</taxon>
        <taxon>Thermodesulfobacteriota</taxon>
        <taxon>Desulfovibrionia</taxon>
        <taxon>Desulfovibrionales</taxon>
        <taxon>Desulfovibrionaceae</taxon>
        <taxon>Mailhella</taxon>
    </lineage>
</organism>
<keyword evidence="4" id="KW-0862">Zinc</keyword>
<dbReference type="AlphaFoldDB" id="A0A921AUC4"/>
<evidence type="ECO:0000313" key="6">
    <source>
        <dbReference type="EMBL" id="HJD96061.1"/>
    </source>
</evidence>
<comment type="caution">
    <text evidence="6">The sequence shown here is derived from an EMBL/GenBank/DDBJ whole genome shotgun (WGS) entry which is preliminary data.</text>
</comment>
<dbReference type="Proteomes" id="UP000698963">
    <property type="component" value="Unassembled WGS sequence"/>
</dbReference>
<evidence type="ECO:0000259" key="5">
    <source>
        <dbReference type="SMART" id="SM00849"/>
    </source>
</evidence>
<dbReference type="PANTHER" id="PTHR46233:SF3">
    <property type="entry name" value="HYDROXYACYLGLUTATHIONE HYDROLASE GLOC"/>
    <property type="match status" value="1"/>
</dbReference>
<gene>
    <name evidence="6" type="ORF">K8W16_00210</name>
</gene>
<dbReference type="EMBL" id="DYZA01000004">
    <property type="protein sequence ID" value="HJD96061.1"/>
    <property type="molecule type" value="Genomic_DNA"/>
</dbReference>
<dbReference type="InterPro" id="IPR051453">
    <property type="entry name" value="MBL_Glyoxalase_II"/>
</dbReference>
<reference evidence="6" key="1">
    <citation type="journal article" date="2021" name="PeerJ">
        <title>Extensive microbial diversity within the chicken gut microbiome revealed by metagenomics and culture.</title>
        <authorList>
            <person name="Gilroy R."/>
            <person name="Ravi A."/>
            <person name="Getino M."/>
            <person name="Pursley I."/>
            <person name="Horton D.L."/>
            <person name="Alikhan N.F."/>
            <person name="Baker D."/>
            <person name="Gharbi K."/>
            <person name="Hall N."/>
            <person name="Watson M."/>
            <person name="Adriaenssens E.M."/>
            <person name="Foster-Nyarko E."/>
            <person name="Jarju S."/>
            <person name="Secka A."/>
            <person name="Antonio M."/>
            <person name="Oren A."/>
            <person name="Chaudhuri R.R."/>
            <person name="La Ragione R."/>
            <person name="Hildebrand F."/>
            <person name="Pallen M.J."/>
        </authorList>
    </citation>
    <scope>NUCLEOTIDE SEQUENCE</scope>
    <source>
        <strain evidence="6">ChiGjej2B2-19336</strain>
    </source>
</reference>
<comment type="cofactor">
    <cofactor evidence="1">
        <name>Zn(2+)</name>
        <dbReference type="ChEBI" id="CHEBI:29105"/>
    </cofactor>
</comment>
<keyword evidence="3" id="KW-0378">Hydrolase</keyword>
<name>A0A921AUC4_9BACT</name>
<dbReference type="CDD" id="cd06262">
    <property type="entry name" value="metallo-hydrolase-like_MBL-fold"/>
    <property type="match status" value="1"/>
</dbReference>
<dbReference type="GO" id="GO:0016787">
    <property type="term" value="F:hydrolase activity"/>
    <property type="evidence" value="ECO:0007669"/>
    <property type="project" value="UniProtKB-KW"/>
</dbReference>
<dbReference type="SUPFAM" id="SSF56281">
    <property type="entry name" value="Metallo-hydrolase/oxidoreductase"/>
    <property type="match status" value="1"/>
</dbReference>
<sequence length="204" mass="22085">MPVITLPFGPLEANCHIVHNGKDAVVFDPSDETGLVLKKLSENNLTPRAVALTHLHSDHCLGCADMAKATGLTVLVGMEDWVDRAMLLCRGMCFGMDLKPFEAETLAPGEVDWGTLHCRVLHTPGHSAGSLCYYFADLGIIVTGDLLFYRSVGRCDLPGGNGDELVRSLREKIYTLPGNVVVYPGHGPETSIGYEAAHNCYCRA</sequence>
<dbReference type="Gene3D" id="3.60.15.10">
    <property type="entry name" value="Ribonuclease Z/Hydroxyacylglutathione hydrolase-like"/>
    <property type="match status" value="1"/>
</dbReference>
<accession>A0A921AUC4</accession>
<keyword evidence="2" id="KW-0479">Metal-binding</keyword>